<feature type="transmembrane region" description="Helical" evidence="1">
    <location>
        <begin position="25"/>
        <end position="48"/>
    </location>
</feature>
<protein>
    <submittedName>
        <fullName evidence="2">Uncharacterized protein</fullName>
    </submittedName>
</protein>
<keyword evidence="1" id="KW-0472">Membrane</keyword>
<accession>A0ABQ4NE99</accession>
<gene>
    <name evidence="2" type="ORF">PACILC2_51200</name>
</gene>
<name>A0ABQ4NE99_9BACL</name>
<comment type="caution">
    <text evidence="2">The sequence shown here is derived from an EMBL/GenBank/DDBJ whole genome shotgun (WGS) entry which is preliminary data.</text>
</comment>
<evidence type="ECO:0000313" key="2">
    <source>
        <dbReference type="EMBL" id="GIQ66552.1"/>
    </source>
</evidence>
<dbReference type="Proteomes" id="UP000680304">
    <property type="component" value="Unassembled WGS sequence"/>
</dbReference>
<keyword evidence="1" id="KW-0812">Transmembrane</keyword>
<reference evidence="2 3" key="1">
    <citation type="submission" date="2021-04" db="EMBL/GenBank/DDBJ databases">
        <title>Draft genome sequence of Paenibacillus cisolokensis, LC2-13A.</title>
        <authorList>
            <person name="Uke A."/>
            <person name="Chhe C."/>
            <person name="Baramee S."/>
            <person name="Kosugi A."/>
        </authorList>
    </citation>
    <scope>NUCLEOTIDE SEQUENCE [LARGE SCALE GENOMIC DNA]</scope>
    <source>
        <strain evidence="2 3">LC2-13A</strain>
    </source>
</reference>
<dbReference type="EMBL" id="BOVJ01000191">
    <property type="protein sequence ID" value="GIQ66552.1"/>
    <property type="molecule type" value="Genomic_DNA"/>
</dbReference>
<keyword evidence="1" id="KW-1133">Transmembrane helix</keyword>
<evidence type="ECO:0000256" key="1">
    <source>
        <dbReference type="SAM" id="Phobius"/>
    </source>
</evidence>
<keyword evidence="3" id="KW-1185">Reference proteome</keyword>
<sequence>MGYDNRFWGLQQIADMFPSLNPPDIRILLVCFLIYLVLVAPVIYLLLYKIDKREWAWWLIPAVSVATSIVIFLVGVADKRTMMTHSVQTIELTGLGDGFQTGVTAIFRRPAERCGRRSPNRCACLPIRTGTIRAADCGSTIRSK</sequence>
<evidence type="ECO:0000313" key="3">
    <source>
        <dbReference type="Proteomes" id="UP000680304"/>
    </source>
</evidence>
<feature type="transmembrane region" description="Helical" evidence="1">
    <location>
        <begin position="55"/>
        <end position="77"/>
    </location>
</feature>
<organism evidence="2 3">
    <name type="scientific">Paenibacillus cisolokensis</name>
    <dbReference type="NCBI Taxonomy" id="1658519"/>
    <lineage>
        <taxon>Bacteria</taxon>
        <taxon>Bacillati</taxon>
        <taxon>Bacillota</taxon>
        <taxon>Bacilli</taxon>
        <taxon>Bacillales</taxon>
        <taxon>Paenibacillaceae</taxon>
        <taxon>Paenibacillus</taxon>
    </lineage>
</organism>
<dbReference type="RefSeq" id="WP_213531114.1">
    <property type="nucleotide sequence ID" value="NZ_BOVJ01000191.1"/>
</dbReference>
<proteinExistence type="predicted"/>